<dbReference type="EMBL" id="ML213633">
    <property type="protein sequence ID" value="TFK34331.1"/>
    <property type="molecule type" value="Genomic_DNA"/>
</dbReference>
<dbReference type="Proteomes" id="UP000308652">
    <property type="component" value="Unassembled WGS sequence"/>
</dbReference>
<protein>
    <submittedName>
        <fullName evidence="3">Uncharacterized protein</fullName>
    </submittedName>
</protein>
<accession>A0A5C3LZZ3</accession>
<feature type="region of interest" description="Disordered" evidence="2">
    <location>
        <begin position="205"/>
        <end position="398"/>
    </location>
</feature>
<dbReference type="OrthoDB" id="2162994at2759"/>
<dbReference type="AlphaFoldDB" id="A0A5C3LZZ3"/>
<keyword evidence="4" id="KW-1185">Reference proteome</keyword>
<feature type="compositionally biased region" description="Low complexity" evidence="2">
    <location>
        <begin position="112"/>
        <end position="128"/>
    </location>
</feature>
<feature type="region of interest" description="Disordered" evidence="2">
    <location>
        <begin position="413"/>
        <end position="501"/>
    </location>
</feature>
<organism evidence="3 4">
    <name type="scientific">Crucibulum laeve</name>
    <dbReference type="NCBI Taxonomy" id="68775"/>
    <lineage>
        <taxon>Eukaryota</taxon>
        <taxon>Fungi</taxon>
        <taxon>Dikarya</taxon>
        <taxon>Basidiomycota</taxon>
        <taxon>Agaricomycotina</taxon>
        <taxon>Agaricomycetes</taxon>
        <taxon>Agaricomycetidae</taxon>
        <taxon>Agaricales</taxon>
        <taxon>Agaricineae</taxon>
        <taxon>Nidulariaceae</taxon>
        <taxon>Crucibulum</taxon>
    </lineage>
</organism>
<feature type="compositionally biased region" description="Low complexity" evidence="2">
    <location>
        <begin position="365"/>
        <end position="376"/>
    </location>
</feature>
<reference evidence="3 4" key="1">
    <citation type="journal article" date="2019" name="Nat. Ecol. Evol.">
        <title>Megaphylogeny resolves global patterns of mushroom evolution.</title>
        <authorList>
            <person name="Varga T."/>
            <person name="Krizsan K."/>
            <person name="Foldi C."/>
            <person name="Dima B."/>
            <person name="Sanchez-Garcia M."/>
            <person name="Sanchez-Ramirez S."/>
            <person name="Szollosi G.J."/>
            <person name="Szarkandi J.G."/>
            <person name="Papp V."/>
            <person name="Albert L."/>
            <person name="Andreopoulos W."/>
            <person name="Angelini C."/>
            <person name="Antonin V."/>
            <person name="Barry K.W."/>
            <person name="Bougher N.L."/>
            <person name="Buchanan P."/>
            <person name="Buyck B."/>
            <person name="Bense V."/>
            <person name="Catcheside P."/>
            <person name="Chovatia M."/>
            <person name="Cooper J."/>
            <person name="Damon W."/>
            <person name="Desjardin D."/>
            <person name="Finy P."/>
            <person name="Geml J."/>
            <person name="Haridas S."/>
            <person name="Hughes K."/>
            <person name="Justo A."/>
            <person name="Karasinski D."/>
            <person name="Kautmanova I."/>
            <person name="Kiss B."/>
            <person name="Kocsube S."/>
            <person name="Kotiranta H."/>
            <person name="LaButti K.M."/>
            <person name="Lechner B.E."/>
            <person name="Liimatainen K."/>
            <person name="Lipzen A."/>
            <person name="Lukacs Z."/>
            <person name="Mihaltcheva S."/>
            <person name="Morgado L.N."/>
            <person name="Niskanen T."/>
            <person name="Noordeloos M.E."/>
            <person name="Ohm R.A."/>
            <person name="Ortiz-Santana B."/>
            <person name="Ovrebo C."/>
            <person name="Racz N."/>
            <person name="Riley R."/>
            <person name="Savchenko A."/>
            <person name="Shiryaev A."/>
            <person name="Soop K."/>
            <person name="Spirin V."/>
            <person name="Szebenyi C."/>
            <person name="Tomsovsky M."/>
            <person name="Tulloss R.E."/>
            <person name="Uehling J."/>
            <person name="Grigoriev I.V."/>
            <person name="Vagvolgyi C."/>
            <person name="Papp T."/>
            <person name="Martin F.M."/>
            <person name="Miettinen O."/>
            <person name="Hibbett D.S."/>
            <person name="Nagy L.G."/>
        </authorList>
    </citation>
    <scope>NUCLEOTIDE SEQUENCE [LARGE SCALE GENOMIC DNA]</scope>
    <source>
        <strain evidence="3 4">CBS 166.37</strain>
    </source>
</reference>
<feature type="compositionally biased region" description="Low complexity" evidence="2">
    <location>
        <begin position="15"/>
        <end position="32"/>
    </location>
</feature>
<feature type="compositionally biased region" description="Basic and acidic residues" evidence="2">
    <location>
        <begin position="291"/>
        <end position="307"/>
    </location>
</feature>
<feature type="compositionally biased region" description="Basic residues" evidence="2">
    <location>
        <begin position="437"/>
        <end position="448"/>
    </location>
</feature>
<proteinExistence type="predicted"/>
<feature type="region of interest" description="Disordered" evidence="2">
    <location>
        <begin position="1"/>
        <end position="37"/>
    </location>
</feature>
<feature type="compositionally biased region" description="Low complexity" evidence="2">
    <location>
        <begin position="449"/>
        <end position="460"/>
    </location>
</feature>
<feature type="compositionally biased region" description="Polar residues" evidence="2">
    <location>
        <begin position="479"/>
        <end position="494"/>
    </location>
</feature>
<feature type="coiled-coil region" evidence="1">
    <location>
        <begin position="64"/>
        <end position="91"/>
    </location>
</feature>
<feature type="compositionally biased region" description="Low complexity" evidence="2">
    <location>
        <begin position="389"/>
        <end position="398"/>
    </location>
</feature>
<feature type="compositionally biased region" description="Low complexity" evidence="2">
    <location>
        <begin position="308"/>
        <end position="353"/>
    </location>
</feature>
<keyword evidence="1" id="KW-0175">Coiled coil</keyword>
<evidence type="ECO:0000313" key="4">
    <source>
        <dbReference type="Proteomes" id="UP000308652"/>
    </source>
</evidence>
<evidence type="ECO:0000313" key="3">
    <source>
        <dbReference type="EMBL" id="TFK34331.1"/>
    </source>
</evidence>
<dbReference type="STRING" id="68775.A0A5C3LZZ3"/>
<name>A0A5C3LZZ3_9AGAR</name>
<evidence type="ECO:0000256" key="2">
    <source>
        <dbReference type="SAM" id="MobiDB-lite"/>
    </source>
</evidence>
<sequence length="571" mass="60062">MTDSPSLETKRSPITSPTLNTSHPPSHPSSNNAIMHSPATNAAYIPVSSSTTNPNSNAALSALLTDSFREVEALRRELSAMRKRADKAERLLDTFTRVAEASSTSDPGVNGTPASNTSPNASSSPSSSKLSIPESVARHILDLEERTNRAEILAQEADARRAHWADNWAQVDRYLAAVEMRAADARAGFARVVSGGGEGVVVLQSIPLPGQSPTGGMGPPPTIQGSSRHGREREGRDRRNTQSFPALPPLPNTNPGVGGANHLGAGSRRARTPSVDSYPGQGQPPTKRARGGSDQRDRERRYNEHDYSSSSSNRYPLSSHPSHPSSHPSHLSSHPSSHPSHQQQQQQQQQQSPYPHPNAPRMILPPSSSASQNPSAHGYAPRGSRGRGRSSSQSSASSLDVDEMLLQATTDENGVPQHPAHLSPHASHLSPHPSSHSQHHGHGHRSRSRISQGQQQPAYPGGAGGGAGAGGNGGGMHPVQQQHQQGYPANQSQPRRVGVGASASTPVIGTQQQQAAQAAGVNGQAGAGGPGGPEGGHPFQTHVFAPVVTGAPTKKSKFGAGEYLRFFIIID</sequence>
<evidence type="ECO:0000256" key="1">
    <source>
        <dbReference type="SAM" id="Coils"/>
    </source>
</evidence>
<feature type="compositionally biased region" description="Basic and acidic residues" evidence="2">
    <location>
        <begin position="229"/>
        <end position="240"/>
    </location>
</feature>
<feature type="compositionally biased region" description="Gly residues" evidence="2">
    <location>
        <begin position="461"/>
        <end position="476"/>
    </location>
</feature>
<feature type="compositionally biased region" description="Low complexity" evidence="2">
    <location>
        <begin position="416"/>
        <end position="436"/>
    </location>
</feature>
<feature type="region of interest" description="Disordered" evidence="2">
    <location>
        <begin position="99"/>
        <end position="132"/>
    </location>
</feature>
<gene>
    <name evidence="3" type="ORF">BDQ12DRAFT_372603</name>
</gene>